<dbReference type="AlphaFoldDB" id="A0A3E0LVT8"/>
<sequence>MDFWLRVVIAEWGEGSSEQGRKKRSTKAHAAVRRIRQAHRPQAHRPLDKSSPNVRSLTADG</sequence>
<evidence type="ECO:0000313" key="2">
    <source>
        <dbReference type="EMBL" id="REJ51282.1"/>
    </source>
</evidence>
<proteinExistence type="predicted"/>
<evidence type="ECO:0000313" key="3">
    <source>
        <dbReference type="Proteomes" id="UP000257002"/>
    </source>
</evidence>
<reference evidence="2 3" key="1">
    <citation type="submission" date="2017-10" db="EMBL/GenBank/DDBJ databases">
        <title>A large-scale comparative metagenomic study reveals the eutrophication-driven functional interactions in six Microcystis-epibionts communities.</title>
        <authorList>
            <person name="Li Q."/>
            <person name="Lin F."/>
        </authorList>
    </citation>
    <scope>NUCLEOTIDE SEQUENCE [LARGE SCALE GENOMIC DNA]</scope>
    <source>
        <strain evidence="2">TW10</strain>
    </source>
</reference>
<feature type="region of interest" description="Disordered" evidence="1">
    <location>
        <begin position="15"/>
        <end position="61"/>
    </location>
</feature>
<gene>
    <name evidence="2" type="ORF">DWQ51_13385</name>
</gene>
<protein>
    <submittedName>
        <fullName evidence="2">Uncharacterized protein</fullName>
    </submittedName>
</protein>
<organism evidence="2 3">
    <name type="scientific">Microcystis wesenbergii TW10</name>
    <dbReference type="NCBI Taxonomy" id="2060474"/>
    <lineage>
        <taxon>Bacteria</taxon>
        <taxon>Bacillati</taxon>
        <taxon>Cyanobacteriota</taxon>
        <taxon>Cyanophyceae</taxon>
        <taxon>Oscillatoriophycideae</taxon>
        <taxon>Chroococcales</taxon>
        <taxon>Microcystaceae</taxon>
        <taxon>Microcystis</taxon>
    </lineage>
</organism>
<dbReference type="Proteomes" id="UP000257002">
    <property type="component" value="Unassembled WGS sequence"/>
</dbReference>
<feature type="compositionally biased region" description="Basic residues" evidence="1">
    <location>
        <begin position="21"/>
        <end position="43"/>
    </location>
</feature>
<evidence type="ECO:0000256" key="1">
    <source>
        <dbReference type="SAM" id="MobiDB-lite"/>
    </source>
</evidence>
<dbReference type="EMBL" id="QQWD01000014">
    <property type="protein sequence ID" value="REJ51282.1"/>
    <property type="molecule type" value="Genomic_DNA"/>
</dbReference>
<comment type="caution">
    <text evidence="2">The sequence shown here is derived from an EMBL/GenBank/DDBJ whole genome shotgun (WGS) entry which is preliminary data.</text>
</comment>
<name>A0A3E0LVT8_9CHRO</name>
<accession>A0A3E0LVT8</accession>
<feature type="compositionally biased region" description="Polar residues" evidence="1">
    <location>
        <begin position="50"/>
        <end position="61"/>
    </location>
</feature>